<dbReference type="EMBL" id="NWSH01000977">
    <property type="protein sequence ID" value="PCG73304.1"/>
    <property type="molecule type" value="Genomic_DNA"/>
</dbReference>
<dbReference type="AlphaFoldDB" id="A0A2A4JNZ6"/>
<accession>A0A2A4JNZ6</accession>
<name>A0A2A4JNZ6_HELVI</name>
<gene>
    <name evidence="1" type="ORF">B5V51_14959</name>
</gene>
<proteinExistence type="predicted"/>
<comment type="caution">
    <text evidence="1">The sequence shown here is derived from an EMBL/GenBank/DDBJ whole genome shotgun (WGS) entry which is preliminary data.</text>
</comment>
<sequence length="84" mass="10045">MNSFCFSYNFTTQTMYYSMSHQRLCEENMAELRQRWRVRVAVNEYMSQLSAAALAWLQSAYRMHWRAVCHATRSQIRPGCQPTR</sequence>
<reference evidence="1" key="1">
    <citation type="submission" date="2017-09" db="EMBL/GenBank/DDBJ databases">
        <title>Contemporary evolution of a Lepidopteran species, Heliothis virescens, in response to modern agricultural practices.</title>
        <authorList>
            <person name="Fritz M.L."/>
            <person name="Deyonke A.M."/>
            <person name="Papanicolaou A."/>
            <person name="Micinski S."/>
            <person name="Westbrook J."/>
            <person name="Gould F."/>
        </authorList>
    </citation>
    <scope>NUCLEOTIDE SEQUENCE [LARGE SCALE GENOMIC DNA]</scope>
    <source>
        <strain evidence="1">HvINT-</strain>
        <tissue evidence="1">Whole body</tissue>
    </source>
</reference>
<evidence type="ECO:0000313" key="1">
    <source>
        <dbReference type="EMBL" id="PCG73304.1"/>
    </source>
</evidence>
<protein>
    <submittedName>
        <fullName evidence="1">Uncharacterized protein</fullName>
    </submittedName>
</protein>
<organism evidence="1">
    <name type="scientific">Heliothis virescens</name>
    <name type="common">Tobacco budworm moth</name>
    <dbReference type="NCBI Taxonomy" id="7102"/>
    <lineage>
        <taxon>Eukaryota</taxon>
        <taxon>Metazoa</taxon>
        <taxon>Ecdysozoa</taxon>
        <taxon>Arthropoda</taxon>
        <taxon>Hexapoda</taxon>
        <taxon>Insecta</taxon>
        <taxon>Pterygota</taxon>
        <taxon>Neoptera</taxon>
        <taxon>Endopterygota</taxon>
        <taxon>Lepidoptera</taxon>
        <taxon>Glossata</taxon>
        <taxon>Ditrysia</taxon>
        <taxon>Noctuoidea</taxon>
        <taxon>Noctuidae</taxon>
        <taxon>Heliothinae</taxon>
        <taxon>Heliothis</taxon>
    </lineage>
</organism>
<dbReference type="EMBL" id="NWSH01000977">
    <property type="protein sequence ID" value="PCG73303.1"/>
    <property type="molecule type" value="Genomic_DNA"/>
</dbReference>